<reference evidence="4" key="1">
    <citation type="journal article" date="2019" name="Microbiol. Immunol.">
        <title>Molecular and phenotypic characterization of Leptospira johnsonii sp. nov., Leptospira ellinghausenii sp. nov. and Leptospira ryugenii sp. nov. isolated from soil and water in Japan.</title>
        <authorList>
            <person name="Masuzawa T."/>
            <person name="Saito M."/>
            <person name="Nakao R."/>
            <person name="Nikaido Y."/>
            <person name="Matsumoto M."/>
            <person name="Ogawa M."/>
            <person name="Yokoyama M."/>
            <person name="Hidaka Y."/>
            <person name="Tomita J."/>
            <person name="Sakakibara K."/>
            <person name="Suzuki K."/>
            <person name="Yasuda S."/>
            <person name="Sato H."/>
            <person name="Yamaguchi M."/>
            <person name="Yoshida S.I."/>
            <person name="Koizumi N."/>
            <person name="Kawamura Y."/>
        </authorList>
    </citation>
    <scope>NUCLEOTIDE SEQUENCE [LARGE SCALE GENOMIC DNA]</scope>
    <source>
        <strain evidence="4">E18</strain>
    </source>
</reference>
<name>A0A2P2DFC2_9LEPT</name>
<dbReference type="Gene3D" id="3.40.50.720">
    <property type="entry name" value="NAD(P)-binding Rossmann-like Domain"/>
    <property type="match status" value="1"/>
</dbReference>
<protein>
    <submittedName>
        <fullName evidence="3">Nucleoside-diphosphate sugar epimerase</fullName>
    </submittedName>
</protein>
<evidence type="ECO:0000259" key="2">
    <source>
        <dbReference type="Pfam" id="PF01370"/>
    </source>
</evidence>
<dbReference type="PANTHER" id="PTHR43000">
    <property type="entry name" value="DTDP-D-GLUCOSE 4,6-DEHYDRATASE-RELATED"/>
    <property type="match status" value="1"/>
</dbReference>
<accession>A0A2P2DFC2</accession>
<comment type="caution">
    <text evidence="3">The sequence shown here is derived from an EMBL/GenBank/DDBJ whole genome shotgun (WGS) entry which is preliminary data.</text>
</comment>
<dbReference type="Proteomes" id="UP000245206">
    <property type="component" value="Unassembled WGS sequence"/>
</dbReference>
<evidence type="ECO:0000313" key="3">
    <source>
        <dbReference type="EMBL" id="GBF43326.1"/>
    </source>
</evidence>
<comment type="similarity">
    <text evidence="1">Belongs to the NAD(P)-dependent epimerase/dehydratase family.</text>
</comment>
<dbReference type="InterPro" id="IPR036291">
    <property type="entry name" value="NAD(P)-bd_dom_sf"/>
</dbReference>
<dbReference type="Pfam" id="PF01370">
    <property type="entry name" value="Epimerase"/>
    <property type="match status" value="1"/>
</dbReference>
<evidence type="ECO:0000256" key="1">
    <source>
        <dbReference type="ARBA" id="ARBA00007637"/>
    </source>
</evidence>
<dbReference type="AlphaFoldDB" id="A0A2P2DFC2"/>
<sequence>MKYTGITLITGANGFIGFELLKELSKDSNLKIRVTDIRDDKIKLFQKPNIEYIRSDIRDEKELSSLVNGVDRIFHVAGICNLTTSYEKLKSINVDAVDKLTKIAVQNSVKAYIHLSSSSVYGTYQGKPFKETDDCNPMDAYGKSKHVGEQIVSEKIKKGLNAIILRPCTVYGPGCNDGAGKVFSRPGKIAGIPGDGKMKLANVRVEDVAGSAIYLSEQEQFFGNIYNISDDSNPSLEEALDLASKMFGSKINKLHIPLSLLKVIARLESPLAKLQGKIPDLEYEAIKYLYNDYYMDNQKLKSTGYQLRYPNFVSSMESMKLI</sequence>
<proteinExistence type="inferred from homology"/>
<dbReference type="EMBL" id="BFAZ01000009">
    <property type="protein sequence ID" value="GBF43326.1"/>
    <property type="molecule type" value="Genomic_DNA"/>
</dbReference>
<dbReference type="OrthoDB" id="9771073at2"/>
<dbReference type="InterPro" id="IPR001509">
    <property type="entry name" value="Epimerase_deHydtase"/>
</dbReference>
<gene>
    <name evidence="3" type="ORF">LPTSP2_26230</name>
</gene>
<evidence type="ECO:0000313" key="4">
    <source>
        <dbReference type="Proteomes" id="UP000245206"/>
    </source>
</evidence>
<keyword evidence="4" id="KW-1185">Reference proteome</keyword>
<feature type="domain" description="NAD-dependent epimerase/dehydratase" evidence="2">
    <location>
        <begin position="8"/>
        <end position="228"/>
    </location>
</feature>
<dbReference type="SUPFAM" id="SSF51735">
    <property type="entry name" value="NAD(P)-binding Rossmann-fold domains"/>
    <property type="match status" value="1"/>
</dbReference>
<organism evidence="3 4">
    <name type="scientific">Leptospira ellinghausenii</name>
    <dbReference type="NCBI Taxonomy" id="1917822"/>
    <lineage>
        <taxon>Bacteria</taxon>
        <taxon>Pseudomonadati</taxon>
        <taxon>Spirochaetota</taxon>
        <taxon>Spirochaetia</taxon>
        <taxon>Leptospirales</taxon>
        <taxon>Leptospiraceae</taxon>
        <taxon>Leptospira</taxon>
    </lineage>
</organism>